<keyword evidence="1" id="KW-1133">Transmembrane helix</keyword>
<evidence type="ECO:0008006" key="4">
    <source>
        <dbReference type="Google" id="ProtNLM"/>
    </source>
</evidence>
<organism evidence="2 3">
    <name type="scientific">Polaribacter sejongensis</name>
    <dbReference type="NCBI Taxonomy" id="985043"/>
    <lineage>
        <taxon>Bacteria</taxon>
        <taxon>Pseudomonadati</taxon>
        <taxon>Bacteroidota</taxon>
        <taxon>Flavobacteriia</taxon>
        <taxon>Flavobacteriales</taxon>
        <taxon>Flavobacteriaceae</taxon>
    </lineage>
</organism>
<sequence length="112" mass="12618">MKFIMEGNAQFMIPLVILLLLTLFLVVKSFKTNSEKNKDLIKSVSLLALVFGFFALFISLFHMFTMMGISNRMSHNALGAGLMYEIIPTLLGIIIFLTGRLGLITLTWTNKE</sequence>
<keyword evidence="1" id="KW-0472">Membrane</keyword>
<comment type="caution">
    <text evidence="2">The sequence shown here is derived from an EMBL/GenBank/DDBJ whole genome shotgun (WGS) entry which is preliminary data.</text>
</comment>
<evidence type="ECO:0000313" key="3">
    <source>
        <dbReference type="Proteomes" id="UP001228636"/>
    </source>
</evidence>
<feature type="transmembrane region" description="Helical" evidence="1">
    <location>
        <begin position="86"/>
        <end position="108"/>
    </location>
</feature>
<accession>A0AAJ1VFV0</accession>
<dbReference type="Proteomes" id="UP001228636">
    <property type="component" value="Unassembled WGS sequence"/>
</dbReference>
<evidence type="ECO:0000313" key="2">
    <source>
        <dbReference type="EMBL" id="MDN3618654.1"/>
    </source>
</evidence>
<feature type="transmembrane region" description="Helical" evidence="1">
    <location>
        <begin position="45"/>
        <end position="65"/>
    </location>
</feature>
<dbReference type="AlphaFoldDB" id="A0AAJ1VFV0"/>
<gene>
    <name evidence="2" type="ORF">QWY81_04180</name>
</gene>
<dbReference type="EMBL" id="JAUFQH010000003">
    <property type="protein sequence ID" value="MDN3618654.1"/>
    <property type="molecule type" value="Genomic_DNA"/>
</dbReference>
<protein>
    <recommendedName>
        <fullName evidence="4">MotA/TolQ/ExbB proton channel domain-containing protein</fullName>
    </recommendedName>
</protein>
<evidence type="ECO:0000256" key="1">
    <source>
        <dbReference type="SAM" id="Phobius"/>
    </source>
</evidence>
<name>A0AAJ1VFV0_9FLAO</name>
<reference evidence="2 3" key="1">
    <citation type="journal article" date="2014" name="Int. J. Syst. Evol. Microbiol.">
        <title>Complete genome sequence of Corynebacterium casei LMG S-19264T (=DSM 44701T), isolated from a smear-ripened cheese.</title>
        <authorList>
            <consortium name="US DOE Joint Genome Institute (JGI-PGF)"/>
            <person name="Walter F."/>
            <person name="Albersmeier A."/>
            <person name="Kalinowski J."/>
            <person name="Ruckert C."/>
        </authorList>
    </citation>
    <scope>NUCLEOTIDE SEQUENCE [LARGE SCALE GENOMIC DNA]</scope>
    <source>
        <strain evidence="2 3">CECT 8670</strain>
    </source>
</reference>
<keyword evidence="1" id="KW-0812">Transmembrane</keyword>
<proteinExistence type="predicted"/>
<dbReference type="RefSeq" id="WP_261971876.1">
    <property type="nucleotide sequence ID" value="NZ_CP103460.1"/>
</dbReference>